<feature type="transmembrane region" description="Helical" evidence="2">
    <location>
        <begin position="7"/>
        <end position="28"/>
    </location>
</feature>
<sequence>MNFNIDLGNIVIAVLSAIFGMFSVFLAYRAIESTDAPKLGLTSSQFRYSIKPGDDSHVKVTVKNVGSESVCQGYLIVRICKSNFILKGWFSIRQKEYFQSDAFYDLEIGKSHDFIIKYNYPDEKFYLKHFLITQDYFGAKYRCEVPSTDKHGELLDYWTKPFKKLRFYSIKWRLKYIWYRYMAVRQGNTKSGRSKKEFQNKLNEAKKNIKK</sequence>
<evidence type="ECO:0000313" key="3">
    <source>
        <dbReference type="EMBL" id="STY45507.1"/>
    </source>
</evidence>
<keyword evidence="2" id="KW-0812">Transmembrane</keyword>
<feature type="compositionally biased region" description="Basic and acidic residues" evidence="1">
    <location>
        <begin position="194"/>
        <end position="211"/>
    </location>
</feature>
<protein>
    <submittedName>
        <fullName evidence="3">Uncharacterized protein</fullName>
    </submittedName>
</protein>
<dbReference type="Proteomes" id="UP000254879">
    <property type="component" value="Unassembled WGS sequence"/>
</dbReference>
<dbReference type="RefSeq" id="WP_115346352.1">
    <property type="nucleotide sequence ID" value="NZ_UGPG01000001.1"/>
</dbReference>
<organism evidence="3 4">
    <name type="scientific">Listeria grayi</name>
    <name type="common">Listeria murrayi</name>
    <dbReference type="NCBI Taxonomy" id="1641"/>
    <lineage>
        <taxon>Bacteria</taxon>
        <taxon>Bacillati</taxon>
        <taxon>Bacillota</taxon>
        <taxon>Bacilli</taxon>
        <taxon>Bacillales</taxon>
        <taxon>Listeriaceae</taxon>
        <taxon>Listeria</taxon>
    </lineage>
</organism>
<proteinExistence type="predicted"/>
<keyword evidence="2" id="KW-1133">Transmembrane helix</keyword>
<keyword evidence="2" id="KW-0472">Membrane</keyword>
<feature type="region of interest" description="Disordered" evidence="1">
    <location>
        <begin position="192"/>
        <end position="211"/>
    </location>
</feature>
<evidence type="ECO:0000256" key="2">
    <source>
        <dbReference type="SAM" id="Phobius"/>
    </source>
</evidence>
<dbReference type="AlphaFoldDB" id="A0A378MGK8"/>
<dbReference type="EMBL" id="UGPG01000001">
    <property type="protein sequence ID" value="STY45507.1"/>
    <property type="molecule type" value="Genomic_DNA"/>
</dbReference>
<gene>
    <name evidence="3" type="ORF">NCTC10815_02887</name>
</gene>
<name>A0A378MGK8_LISGR</name>
<evidence type="ECO:0000256" key="1">
    <source>
        <dbReference type="SAM" id="MobiDB-lite"/>
    </source>
</evidence>
<evidence type="ECO:0000313" key="4">
    <source>
        <dbReference type="Proteomes" id="UP000254879"/>
    </source>
</evidence>
<reference evidence="3 4" key="1">
    <citation type="submission" date="2018-06" db="EMBL/GenBank/DDBJ databases">
        <authorList>
            <consortium name="Pathogen Informatics"/>
            <person name="Doyle S."/>
        </authorList>
    </citation>
    <scope>NUCLEOTIDE SEQUENCE [LARGE SCALE GENOMIC DNA]</scope>
    <source>
        <strain evidence="4">NCTC 10815</strain>
    </source>
</reference>
<accession>A0A378MGK8</accession>